<dbReference type="InterPro" id="IPR050900">
    <property type="entry name" value="Transposase_IS3/IS150/IS904"/>
</dbReference>
<dbReference type="PANTHER" id="PTHR46889">
    <property type="entry name" value="TRANSPOSASE INSF FOR INSERTION SEQUENCE IS3B-RELATED"/>
    <property type="match status" value="1"/>
</dbReference>
<protein>
    <submittedName>
        <fullName evidence="7">IS3 family transposase</fullName>
    </submittedName>
</protein>
<name>A0ABY8WZV3_9BACL</name>
<dbReference type="PANTHER" id="PTHR46889:SF5">
    <property type="entry name" value="INTEGRASE PROTEIN"/>
    <property type="match status" value="1"/>
</dbReference>
<dbReference type="EMBL" id="CP127162">
    <property type="protein sequence ID" value="WIV17663.1"/>
    <property type="molecule type" value="Genomic_DNA"/>
</dbReference>
<dbReference type="Pfam" id="PF13276">
    <property type="entry name" value="HTH_21"/>
    <property type="match status" value="1"/>
</dbReference>
<dbReference type="Pfam" id="PF20310">
    <property type="entry name" value="HTH_Tnp_2"/>
    <property type="match status" value="1"/>
</dbReference>
<dbReference type="SUPFAM" id="SSF46689">
    <property type="entry name" value="Homeodomain-like"/>
    <property type="match status" value="1"/>
</dbReference>
<accession>A0ABY8WZV3</accession>
<dbReference type="InterPro" id="IPR036397">
    <property type="entry name" value="RNaseH_sf"/>
</dbReference>
<evidence type="ECO:0000259" key="3">
    <source>
        <dbReference type="PROSITE" id="PS50994"/>
    </source>
</evidence>
<dbReference type="Pfam" id="PF00665">
    <property type="entry name" value="rve"/>
    <property type="match status" value="1"/>
</dbReference>
<evidence type="ECO:0000256" key="2">
    <source>
        <dbReference type="SAM" id="Coils"/>
    </source>
</evidence>
<feature type="domain" description="Integrase catalytic" evidence="3">
    <location>
        <begin position="266"/>
        <end position="440"/>
    </location>
</feature>
<evidence type="ECO:0000256" key="1">
    <source>
        <dbReference type="ARBA" id="ARBA00002286"/>
    </source>
</evidence>
<keyword evidence="2" id="KW-0175">Coiled coil</keyword>
<dbReference type="Gene3D" id="3.30.420.10">
    <property type="entry name" value="Ribonuclease H-like superfamily/Ribonuclease H"/>
    <property type="match status" value="1"/>
</dbReference>
<reference evidence="7 8" key="1">
    <citation type="submission" date="2023-06" db="EMBL/GenBank/DDBJ databases">
        <title>Paenibacillus polygonum sp. nov., an endophytic bacterium, isolated from Polygonum lapathifolium L. in Nanji Wetland National Nature Reserve, South of Poyang Lake, Jiangxi Province, China.</title>
        <authorList>
            <person name="Yu Z."/>
        </authorList>
    </citation>
    <scope>NUCLEOTIDE SEQUENCE [LARGE SCALE GENOMIC DNA]</scope>
    <source>
        <strain evidence="7 8">C31</strain>
    </source>
</reference>
<dbReference type="EMBL" id="CP127162">
    <property type="protein sequence ID" value="WIV17842.1"/>
    <property type="molecule type" value="Genomic_DNA"/>
</dbReference>
<feature type="coiled-coil region" evidence="2">
    <location>
        <begin position="101"/>
        <end position="128"/>
    </location>
</feature>
<keyword evidence="8" id="KW-1185">Reference proteome</keyword>
<dbReference type="PROSITE" id="PS50994">
    <property type="entry name" value="INTEGRASE"/>
    <property type="match status" value="1"/>
</dbReference>
<dbReference type="InterPro" id="IPR012337">
    <property type="entry name" value="RNaseH-like_sf"/>
</dbReference>
<proteinExistence type="predicted"/>
<evidence type="ECO:0000313" key="5">
    <source>
        <dbReference type="EMBL" id="WIV17842.1"/>
    </source>
</evidence>
<organism evidence="7 8">
    <name type="scientific">Paenibacillus polygoni</name>
    <dbReference type="NCBI Taxonomy" id="3050112"/>
    <lineage>
        <taxon>Bacteria</taxon>
        <taxon>Bacillati</taxon>
        <taxon>Bacillota</taxon>
        <taxon>Bacilli</taxon>
        <taxon>Bacillales</taxon>
        <taxon>Paenibacillaceae</taxon>
        <taxon>Paenibacillus</taxon>
    </lineage>
</organism>
<gene>
    <name evidence="4" type="ORF">QPK24_14665</name>
    <name evidence="5" type="ORF">QPK24_15645</name>
    <name evidence="6" type="ORF">QPK24_15675</name>
    <name evidence="7" type="ORF">QPK24_20795</name>
</gene>
<dbReference type="InterPro" id="IPR009057">
    <property type="entry name" value="Homeodomain-like_sf"/>
</dbReference>
<dbReference type="NCBIfam" id="NF033516">
    <property type="entry name" value="transpos_IS3"/>
    <property type="match status" value="1"/>
</dbReference>
<sequence>MTKRLFTEKEQAQLKRNPHVRSVSNKAITYTDEFKRLFINENKKGKLPRTIFEEAGLDAELIGIKRIHSAGKRWRGAYREHGDEGLQDTRKTNSGRPLERELSLEEKVLRLEAKNRLLQAENELLKKLGSTRKADVEEEIKLVTKQKFELIRQTIEKYQLNRLVHYLCETIGVSRSGYYNYFHEKSVRKRTVRNIADEKVRDIILKAYHFRRRKKGARQIKMTLKNQYHIIYNLKRIRRIMKKFNIFCPIRKANPYRRMAKATHEHRTCPNLLQRQFKQGVAGKVLLTDITYLSYAHGKRAYLSTIKDAETNEILAYEISDKITLDIALNTLRQLKRNHSHFAKDAFIHSDQGFHYTNPQFQKLVKKMKLGQSMSRRGNCWDNAPQESFFGHLKDEIDLKTCETLHDVKREVRSYMLYYNHYRGQWNLKKMPPAKYRQHLLQVA</sequence>
<dbReference type="SUPFAM" id="SSF53098">
    <property type="entry name" value="Ribonuclease H-like"/>
    <property type="match status" value="1"/>
</dbReference>
<comment type="function">
    <text evidence="1">Involved in the transposition of the insertion sequence.</text>
</comment>
<dbReference type="RefSeq" id="WP_285742314.1">
    <property type="nucleotide sequence ID" value="NZ_CP127162.1"/>
</dbReference>
<dbReference type="InterPro" id="IPR046929">
    <property type="entry name" value="HTH_Tnp"/>
</dbReference>
<evidence type="ECO:0000313" key="6">
    <source>
        <dbReference type="EMBL" id="WIV17847.1"/>
    </source>
</evidence>
<dbReference type="Pfam" id="PF13333">
    <property type="entry name" value="rve_2"/>
    <property type="match status" value="1"/>
</dbReference>
<evidence type="ECO:0000313" key="7">
    <source>
        <dbReference type="EMBL" id="WIV18756.1"/>
    </source>
</evidence>
<evidence type="ECO:0000313" key="4">
    <source>
        <dbReference type="EMBL" id="WIV17663.1"/>
    </source>
</evidence>
<dbReference type="InterPro" id="IPR048020">
    <property type="entry name" value="Transpos_IS3"/>
</dbReference>
<dbReference type="EMBL" id="CP127162">
    <property type="protein sequence ID" value="WIV18756.1"/>
    <property type="molecule type" value="Genomic_DNA"/>
</dbReference>
<dbReference type="Proteomes" id="UP001236415">
    <property type="component" value="Chromosome"/>
</dbReference>
<evidence type="ECO:0000313" key="8">
    <source>
        <dbReference type="Proteomes" id="UP001236415"/>
    </source>
</evidence>
<dbReference type="EMBL" id="CP127162">
    <property type="protein sequence ID" value="WIV17847.1"/>
    <property type="molecule type" value="Genomic_DNA"/>
</dbReference>
<dbReference type="InterPro" id="IPR001584">
    <property type="entry name" value="Integrase_cat-core"/>
</dbReference>
<dbReference type="InterPro" id="IPR025948">
    <property type="entry name" value="HTH-like_dom"/>
</dbReference>